<proteinExistence type="predicted"/>
<reference evidence="3" key="1">
    <citation type="submission" date="2017-02" db="UniProtKB">
        <authorList>
            <consortium name="WormBaseParasite"/>
        </authorList>
    </citation>
    <scope>IDENTIFICATION</scope>
</reference>
<dbReference type="EMBL" id="UZAD01000221">
    <property type="protein sequence ID" value="VDN83198.1"/>
    <property type="molecule type" value="Genomic_DNA"/>
</dbReference>
<organism evidence="3">
    <name type="scientific">Brugia pahangi</name>
    <name type="common">Filarial nematode worm</name>
    <dbReference type="NCBI Taxonomy" id="6280"/>
    <lineage>
        <taxon>Eukaryota</taxon>
        <taxon>Metazoa</taxon>
        <taxon>Ecdysozoa</taxon>
        <taxon>Nematoda</taxon>
        <taxon>Chromadorea</taxon>
        <taxon>Rhabditida</taxon>
        <taxon>Spirurina</taxon>
        <taxon>Spiruromorpha</taxon>
        <taxon>Filarioidea</taxon>
        <taxon>Onchocercidae</taxon>
        <taxon>Brugia</taxon>
    </lineage>
</organism>
<dbReference type="WBParaSite" id="BPAG_0000204201-mRNA-1">
    <property type="protein sequence ID" value="BPAG_0000204201-mRNA-1"/>
    <property type="gene ID" value="BPAG_0000204201"/>
</dbReference>
<keyword evidence="2" id="KW-1185">Reference proteome</keyword>
<reference evidence="1 2" key="2">
    <citation type="submission" date="2018-11" db="EMBL/GenBank/DDBJ databases">
        <authorList>
            <consortium name="Pathogen Informatics"/>
        </authorList>
    </citation>
    <scope>NUCLEOTIDE SEQUENCE [LARGE SCALE GENOMIC DNA]</scope>
</reference>
<evidence type="ECO:0000313" key="1">
    <source>
        <dbReference type="EMBL" id="VDN83198.1"/>
    </source>
</evidence>
<protein>
    <submittedName>
        <fullName evidence="1 3">Uncharacterized protein</fullName>
    </submittedName>
</protein>
<sequence length="102" mass="11821">MATTCHLAQVVSDEAQPAFTKPPSQQRRKKSKRDLILRFLSQLSSTSIRDRFSLQWYVNKDAKWERKRAEKGATPRISRTPFTAENGRLRANKANYIQANQE</sequence>
<name>A0A0N4T1J3_BRUPA</name>
<dbReference type="Proteomes" id="UP000278627">
    <property type="component" value="Unassembled WGS sequence"/>
</dbReference>
<evidence type="ECO:0000313" key="2">
    <source>
        <dbReference type="Proteomes" id="UP000278627"/>
    </source>
</evidence>
<evidence type="ECO:0000313" key="3">
    <source>
        <dbReference type="WBParaSite" id="BPAG_0000204201-mRNA-1"/>
    </source>
</evidence>
<gene>
    <name evidence="1" type="ORF">BPAG_LOCUS2012</name>
</gene>
<accession>A0A0N4T1J3</accession>
<dbReference type="AlphaFoldDB" id="A0A0N4T1J3"/>